<dbReference type="Gene3D" id="1.10.630.10">
    <property type="entry name" value="Cytochrome P450"/>
    <property type="match status" value="1"/>
</dbReference>
<feature type="binding site" description="axial binding residue" evidence="6">
    <location>
        <position position="300"/>
    </location>
    <ligand>
        <name>heme</name>
        <dbReference type="ChEBI" id="CHEBI:30413"/>
    </ligand>
    <ligandPart>
        <name>Fe</name>
        <dbReference type="ChEBI" id="CHEBI:18248"/>
    </ligandPart>
</feature>
<dbReference type="GO" id="GO:0020037">
    <property type="term" value="F:heme binding"/>
    <property type="evidence" value="ECO:0007669"/>
    <property type="project" value="InterPro"/>
</dbReference>
<comment type="cofactor">
    <cofactor evidence="1 6">
        <name>heme</name>
        <dbReference type="ChEBI" id="CHEBI:30413"/>
    </cofactor>
</comment>
<dbReference type="Pfam" id="PF00067">
    <property type="entry name" value="p450"/>
    <property type="match status" value="1"/>
</dbReference>
<evidence type="ECO:0000313" key="8">
    <source>
        <dbReference type="Proteomes" id="UP001149165"/>
    </source>
</evidence>
<evidence type="ECO:0000256" key="6">
    <source>
        <dbReference type="PIRSR" id="PIRSR602403-1"/>
    </source>
</evidence>
<reference evidence="7" key="1">
    <citation type="submission" date="2022-11" db="EMBL/GenBank/DDBJ databases">
        <authorList>
            <person name="Petersen C."/>
        </authorList>
    </citation>
    <scope>NUCLEOTIDE SEQUENCE</scope>
    <source>
        <strain evidence="7">IBT 30069</strain>
    </source>
</reference>
<protein>
    <recommendedName>
        <fullName evidence="9">Cytochrome P450</fullName>
    </recommendedName>
</protein>
<keyword evidence="4" id="KW-0560">Oxidoreductase</keyword>
<accession>A0A9W9FAE7</accession>
<dbReference type="AlphaFoldDB" id="A0A9W9FAE7"/>
<comment type="similarity">
    <text evidence="2">Belongs to the cytochrome P450 family.</text>
</comment>
<dbReference type="PANTHER" id="PTHR46206">
    <property type="entry name" value="CYTOCHROME P450"/>
    <property type="match status" value="1"/>
</dbReference>
<evidence type="ECO:0000256" key="2">
    <source>
        <dbReference type="ARBA" id="ARBA00010617"/>
    </source>
</evidence>
<proteinExistence type="inferred from homology"/>
<keyword evidence="8" id="KW-1185">Reference proteome</keyword>
<dbReference type="GO" id="GO:0004497">
    <property type="term" value="F:monooxygenase activity"/>
    <property type="evidence" value="ECO:0007669"/>
    <property type="project" value="InterPro"/>
</dbReference>
<keyword evidence="3 6" id="KW-0479">Metal-binding</keyword>
<dbReference type="InterPro" id="IPR002403">
    <property type="entry name" value="Cyt_P450_E_grp-IV"/>
</dbReference>
<keyword evidence="6" id="KW-0349">Heme</keyword>
<dbReference type="Proteomes" id="UP001149165">
    <property type="component" value="Unassembled WGS sequence"/>
</dbReference>
<name>A0A9W9FAE7_9EURO</name>
<dbReference type="EMBL" id="JAPQKH010000005">
    <property type="protein sequence ID" value="KAJ5096591.1"/>
    <property type="molecule type" value="Genomic_DNA"/>
</dbReference>
<evidence type="ECO:0000256" key="5">
    <source>
        <dbReference type="ARBA" id="ARBA00023004"/>
    </source>
</evidence>
<evidence type="ECO:0000313" key="7">
    <source>
        <dbReference type="EMBL" id="KAJ5096591.1"/>
    </source>
</evidence>
<organism evidence="7 8">
    <name type="scientific">Penicillium angulare</name>
    <dbReference type="NCBI Taxonomy" id="116970"/>
    <lineage>
        <taxon>Eukaryota</taxon>
        <taxon>Fungi</taxon>
        <taxon>Dikarya</taxon>
        <taxon>Ascomycota</taxon>
        <taxon>Pezizomycotina</taxon>
        <taxon>Eurotiomycetes</taxon>
        <taxon>Eurotiomycetidae</taxon>
        <taxon>Eurotiales</taxon>
        <taxon>Aspergillaceae</taxon>
        <taxon>Penicillium</taxon>
    </lineage>
</organism>
<reference evidence="7" key="2">
    <citation type="journal article" date="2023" name="IMA Fungus">
        <title>Comparative genomic study of the Penicillium genus elucidates a diverse pangenome and 15 lateral gene transfer events.</title>
        <authorList>
            <person name="Petersen C."/>
            <person name="Sorensen T."/>
            <person name="Nielsen M.R."/>
            <person name="Sondergaard T.E."/>
            <person name="Sorensen J.L."/>
            <person name="Fitzpatrick D.A."/>
            <person name="Frisvad J.C."/>
            <person name="Nielsen K.L."/>
        </authorList>
    </citation>
    <scope>NUCLEOTIDE SEQUENCE</scope>
    <source>
        <strain evidence="7">IBT 30069</strain>
    </source>
</reference>
<dbReference type="PRINTS" id="PR00465">
    <property type="entry name" value="EP450IV"/>
</dbReference>
<sequence>MYELRLDWIEVNIGHHLRSLIARMTAKTFMGNPTCRDPEWLKIAVDFSLNLASYNFTVKIFPNWMHGLVARFIPARHRMSRQYDIAERVVRELTHQHDLAKRARLKGEEVEEEDTLLNWMLDHGSQSEIEPFQMGVRQCALIFASIHTVAATMSNMLYDLCTNREWLEVLREEVEEISKELGPPIQNTNNNAHAWCTRLDKLDSFIVESQRHHPLSLLIPQRLAHQEIKFKDGMTIPAGSQLAFASYEYSMDPLVNGNPQEFDPMRSYRKRMAGLDQWDLHKASMAHPGNLAFGYGNQGCPGRRFAVSEMKIIMACLLYEFEFKFPEGRTRPKSHHLNQFCFTNQSVTLMMKKL</sequence>
<dbReference type="GO" id="GO:0005506">
    <property type="term" value="F:iron ion binding"/>
    <property type="evidence" value="ECO:0007669"/>
    <property type="project" value="InterPro"/>
</dbReference>
<dbReference type="InterPro" id="IPR001128">
    <property type="entry name" value="Cyt_P450"/>
</dbReference>
<dbReference type="GO" id="GO:0043386">
    <property type="term" value="P:mycotoxin biosynthetic process"/>
    <property type="evidence" value="ECO:0007669"/>
    <property type="project" value="UniProtKB-ARBA"/>
</dbReference>
<evidence type="ECO:0000256" key="4">
    <source>
        <dbReference type="ARBA" id="ARBA00023002"/>
    </source>
</evidence>
<evidence type="ECO:0000256" key="3">
    <source>
        <dbReference type="ARBA" id="ARBA00022723"/>
    </source>
</evidence>
<evidence type="ECO:0000256" key="1">
    <source>
        <dbReference type="ARBA" id="ARBA00001971"/>
    </source>
</evidence>
<dbReference type="GO" id="GO:0016705">
    <property type="term" value="F:oxidoreductase activity, acting on paired donors, with incorporation or reduction of molecular oxygen"/>
    <property type="evidence" value="ECO:0007669"/>
    <property type="project" value="InterPro"/>
</dbReference>
<evidence type="ECO:0008006" key="9">
    <source>
        <dbReference type="Google" id="ProtNLM"/>
    </source>
</evidence>
<dbReference type="InterPro" id="IPR036396">
    <property type="entry name" value="Cyt_P450_sf"/>
</dbReference>
<dbReference type="SUPFAM" id="SSF48264">
    <property type="entry name" value="Cytochrome P450"/>
    <property type="match status" value="1"/>
</dbReference>
<dbReference type="PANTHER" id="PTHR46206:SF9">
    <property type="entry name" value="CYTOCHROME P450"/>
    <property type="match status" value="1"/>
</dbReference>
<dbReference type="OrthoDB" id="1844152at2759"/>
<keyword evidence="5 6" id="KW-0408">Iron</keyword>
<dbReference type="CDD" id="cd11041">
    <property type="entry name" value="CYP503A1-like"/>
    <property type="match status" value="1"/>
</dbReference>
<gene>
    <name evidence="7" type="ORF">N7456_007312</name>
</gene>
<comment type="caution">
    <text evidence="7">The sequence shown here is derived from an EMBL/GenBank/DDBJ whole genome shotgun (WGS) entry which is preliminary data.</text>
</comment>